<feature type="region of interest" description="Disordered" evidence="1">
    <location>
        <begin position="707"/>
        <end position="735"/>
    </location>
</feature>
<dbReference type="InterPro" id="IPR051113">
    <property type="entry name" value="Integrator_subunit6"/>
</dbReference>
<gene>
    <name evidence="4" type="ORF">GSTENG00029214001</name>
</gene>
<dbReference type="SUPFAM" id="SSF53300">
    <property type="entry name" value="vWA-like"/>
    <property type="match status" value="1"/>
</dbReference>
<evidence type="ECO:0000256" key="1">
    <source>
        <dbReference type="SAM" id="MobiDB-lite"/>
    </source>
</evidence>
<dbReference type="Pfam" id="PF13519">
    <property type="entry name" value="VWA_2"/>
    <property type="match status" value="1"/>
</dbReference>
<feature type="compositionally biased region" description="Low complexity" evidence="1">
    <location>
        <begin position="716"/>
        <end position="729"/>
    </location>
</feature>
<dbReference type="CDD" id="cd00198">
    <property type="entry name" value="vWFA"/>
    <property type="match status" value="1"/>
</dbReference>
<dbReference type="Gene3D" id="3.40.50.410">
    <property type="entry name" value="von Willebrand factor, type A domain"/>
    <property type="match status" value="1"/>
</dbReference>
<dbReference type="PANTHER" id="PTHR12957:SF23">
    <property type="entry name" value="INTEGRATOR COMPLEX SUBUNIT 6"/>
    <property type="match status" value="1"/>
</dbReference>
<dbReference type="EMBL" id="CAAE01014997">
    <property type="protein sequence ID" value="CAG08282.1"/>
    <property type="molecule type" value="Genomic_DNA"/>
</dbReference>
<reference evidence="4" key="1">
    <citation type="journal article" date="2004" name="Nature">
        <title>Genome duplication in the teleost fish Tetraodon nigroviridis reveals the early vertebrate proto-karyotype.</title>
        <authorList>
            <person name="Jaillon O."/>
            <person name="Aury J.-M."/>
            <person name="Brunet F."/>
            <person name="Petit J.-L."/>
            <person name="Stange-Thomann N."/>
            <person name="Mauceli E."/>
            <person name="Bouneau L."/>
            <person name="Fischer C."/>
            <person name="Ozouf-Costaz C."/>
            <person name="Bernot A."/>
            <person name="Nicaud S."/>
            <person name="Jaffe D."/>
            <person name="Fisher S."/>
            <person name="Lutfalla G."/>
            <person name="Dossat C."/>
            <person name="Segurens B."/>
            <person name="Dasilva C."/>
            <person name="Salanoubat M."/>
            <person name="Levy M."/>
            <person name="Boudet N."/>
            <person name="Castellano S."/>
            <person name="Anthouard V."/>
            <person name="Jubin C."/>
            <person name="Castelli V."/>
            <person name="Katinka M."/>
            <person name="Vacherie B."/>
            <person name="Biemont C."/>
            <person name="Skalli Z."/>
            <person name="Cattolico L."/>
            <person name="Poulain J."/>
            <person name="De Berardinis V."/>
            <person name="Cruaud C."/>
            <person name="Duprat S."/>
            <person name="Brottier P."/>
            <person name="Coutanceau J.-P."/>
            <person name="Gouzy J."/>
            <person name="Parra G."/>
            <person name="Lardier G."/>
            <person name="Chapple C."/>
            <person name="McKernan K.J."/>
            <person name="McEwan P."/>
            <person name="Bosak S."/>
            <person name="Kellis M."/>
            <person name="Volff J.-N."/>
            <person name="Guigo R."/>
            <person name="Zody M.C."/>
            <person name="Mesirov J."/>
            <person name="Lindblad-Toh K."/>
            <person name="Birren B."/>
            <person name="Nusbaum C."/>
            <person name="Kahn D."/>
            <person name="Robinson-Rechavi M."/>
            <person name="Laudet V."/>
            <person name="Schachter V."/>
            <person name="Quetier F."/>
            <person name="Saurin W."/>
            <person name="Scarpelli C."/>
            <person name="Wincker P."/>
            <person name="Lander E.S."/>
            <person name="Weissenbach J."/>
            <person name="Roest Crollius H."/>
        </authorList>
    </citation>
    <scope>NUCLEOTIDE SEQUENCE [LARGE SCALE GENOMIC DNA]</scope>
</reference>
<feature type="region of interest" description="Disordered" evidence="1">
    <location>
        <begin position="756"/>
        <end position="801"/>
    </location>
</feature>
<feature type="compositionally biased region" description="Basic and acidic residues" evidence="1">
    <location>
        <begin position="929"/>
        <end position="947"/>
    </location>
</feature>
<dbReference type="KEGG" id="tng:GSTEN00029214G001"/>
<feature type="compositionally biased region" description="Low complexity" evidence="1">
    <location>
        <begin position="1069"/>
        <end position="1104"/>
    </location>
</feature>
<evidence type="ECO:0000313" key="4">
    <source>
        <dbReference type="EMBL" id="CAG08282.1"/>
    </source>
</evidence>
<feature type="region of interest" description="Disordered" evidence="1">
    <location>
        <begin position="813"/>
        <end position="1104"/>
    </location>
</feature>
<reference evidence="4" key="2">
    <citation type="submission" date="2004-02" db="EMBL/GenBank/DDBJ databases">
        <authorList>
            <consortium name="Genoscope"/>
            <consortium name="Whitehead Institute Centre for Genome Research"/>
        </authorList>
    </citation>
    <scope>NUCLEOTIDE SEQUENCE</scope>
</reference>
<dbReference type="Pfam" id="PF25462">
    <property type="entry name" value="Beta-barrel_INTS6"/>
    <property type="match status" value="1"/>
</dbReference>
<dbReference type="GO" id="GO:0034472">
    <property type="term" value="P:snRNA 3'-end processing"/>
    <property type="evidence" value="ECO:0007669"/>
    <property type="project" value="TreeGrafter"/>
</dbReference>
<sequence>MPVLLFLIDTSASMNQRTHLGTTYLDIAKGAVETFIKLRGRDPASRGDRYMLVNFEDVPYGIKVEFCFRVMSGFTLPRSAVRPRLRHALIATSIVSRKIFRRSFHTPFKTWPTFCFNAGWKESHATFMTELRNLQATGLTTIGQSLRNAFDLLNLNRLVTGIDNYGQKKTDRWVLLECQVSEGSSGSPPGRNPFFLEPAIIIAISDGNKLTSGSGVQEELHLPLTTPLPGSELTKEPFRWDQRLFALVLRIPGNASVEPEPVGGVPPDDSPITPMCEVTGGRSYSVFSQRTLNQCLESLVQKIQSGVVIKFEKTGPDPPPLEDAPAEAQKSGVQPWHCCHKLIYVRPNPKTGVPIGHWPIPEAFWPDQNSPTLPPRSAHPHVRFSCLDAEPMVIDKVPFDKYELEPSPLTQYILERKSPHTCWQVFVCNSAKYSDLGQPFGYLKASTALNCVNLFVMPYNYPVLLPLLDDLIKVHKFKPTLKWRQSFENYLKTMPPYYIGSLRKALRIMGAPNLLADNMEYGLSYSVVSYLKKLSQQVGTSASVRRDEAFGAVFICQKQSKYDNSAGLFHLLQSKIEYDRLISSIGKKLPAEAGIKVRWRGGGISLAQRRDFIQQLQSLTGDGPSLPLELNPKEFQGFHLAMLNKVSGPAGKGPPPPVSEGKKTHLFCLCQGLKPQSFRNPYDIPRSHLLDQLSRMRRNLLNTSVCTLRGQDSGRSPPGGLPPSSSSPLMRLGASPDQLHSVPIAQMGNYQDFLKSAPQPLRDADPEQPKRLHTFGNPFKLDKKASLGEPSGPPAGGCGLQGMMIDEADEFVTGPQSKGKRPGDSSNNTGGGGPKRRRCMSPLLRLGRAYTPPVSPPASPRPAAGGVGSGWGRNASARESGAKCPLCRRGLERQLARVRPDGQPPDPEPLRRRRRPGLGGGPLLGPRRPPGEPRGGRRREAPGRAGERAGAGGRAPAGPRGGRGGPAGGGAPGPLPVGRLAEAAHPHRDHQGEQRAPSAHHQGDQETRQALREDLPPPEADPGNPGHAAHLPPEHHQRGSQVGPEPSVGGRVGWARPRVTHPPLPFAGSRSASSSSSWRTSWRRFTAEPTTSTTWTRSENTSPRPSLLLALRPLRGLPGACWKHSYLLLR</sequence>
<evidence type="ECO:0000259" key="2">
    <source>
        <dbReference type="Pfam" id="PF13519"/>
    </source>
</evidence>
<comment type="caution">
    <text evidence="4">The sequence shown here is derived from an EMBL/GenBank/DDBJ whole genome shotgun (WGS) entry which is preliminary data.</text>
</comment>
<feature type="domain" description="Integrator complex subunit 6-like beta-barrel" evidence="3">
    <location>
        <begin position="335"/>
        <end position="472"/>
    </location>
</feature>
<evidence type="ECO:0000259" key="3">
    <source>
        <dbReference type="Pfam" id="PF25462"/>
    </source>
</evidence>
<dbReference type="PANTHER" id="PTHR12957">
    <property type="entry name" value="DEAD/H BOX POLYPEPTIDE 26/DICE1-RELATED"/>
    <property type="match status" value="1"/>
</dbReference>
<feature type="compositionally biased region" description="Basic and acidic residues" evidence="1">
    <location>
        <begin position="1001"/>
        <end position="1015"/>
    </location>
</feature>
<dbReference type="GO" id="GO:0032039">
    <property type="term" value="C:integrator complex"/>
    <property type="evidence" value="ECO:0007669"/>
    <property type="project" value="TreeGrafter"/>
</dbReference>
<protein>
    <submittedName>
        <fullName evidence="4">(spotted green pufferfish) hypothetical protein</fullName>
    </submittedName>
</protein>
<feature type="compositionally biased region" description="Basic and acidic residues" evidence="1">
    <location>
        <begin position="889"/>
        <end position="900"/>
    </location>
</feature>
<dbReference type="AlphaFoldDB" id="Q4RTK0"/>
<dbReference type="InterPro" id="IPR036465">
    <property type="entry name" value="vWFA_dom_sf"/>
</dbReference>
<feature type="compositionally biased region" description="Basic and acidic residues" evidence="1">
    <location>
        <begin position="982"/>
        <end position="993"/>
    </location>
</feature>
<accession>Q4RTK0</accession>
<name>Q4RTK0_TETNG</name>
<proteinExistence type="predicted"/>
<dbReference type="OrthoDB" id="9449012at2759"/>
<dbReference type="InterPro" id="IPR057413">
    <property type="entry name" value="Beta-barrel_INTS6"/>
</dbReference>
<feature type="domain" description="VWFA" evidence="2">
    <location>
        <begin position="4"/>
        <end position="59"/>
    </location>
</feature>
<dbReference type="InterPro" id="IPR002035">
    <property type="entry name" value="VWF_A"/>
</dbReference>
<organism evidence="4">
    <name type="scientific">Tetraodon nigroviridis</name>
    <name type="common">Spotted green pufferfish</name>
    <name type="synonym">Chelonodon nigroviridis</name>
    <dbReference type="NCBI Taxonomy" id="99883"/>
    <lineage>
        <taxon>Eukaryota</taxon>
        <taxon>Metazoa</taxon>
        <taxon>Chordata</taxon>
        <taxon>Craniata</taxon>
        <taxon>Vertebrata</taxon>
        <taxon>Euteleostomi</taxon>
        <taxon>Actinopterygii</taxon>
        <taxon>Neopterygii</taxon>
        <taxon>Teleostei</taxon>
        <taxon>Neoteleostei</taxon>
        <taxon>Acanthomorphata</taxon>
        <taxon>Eupercaria</taxon>
        <taxon>Tetraodontiformes</taxon>
        <taxon>Tetradontoidea</taxon>
        <taxon>Tetraodontidae</taxon>
        <taxon>Tetraodon</taxon>
    </lineage>
</organism>
<feature type="compositionally biased region" description="Gly residues" evidence="1">
    <location>
        <begin position="949"/>
        <end position="972"/>
    </location>
</feature>